<proteinExistence type="predicted"/>
<feature type="compositionally biased region" description="Polar residues" evidence="1">
    <location>
        <begin position="763"/>
        <end position="775"/>
    </location>
</feature>
<evidence type="ECO:0000313" key="3">
    <source>
        <dbReference type="Proteomes" id="UP001281761"/>
    </source>
</evidence>
<feature type="compositionally biased region" description="Polar residues" evidence="1">
    <location>
        <begin position="401"/>
        <end position="430"/>
    </location>
</feature>
<dbReference type="EMBL" id="JARBJD010000051">
    <property type="protein sequence ID" value="KAK2956892.1"/>
    <property type="molecule type" value="Genomic_DNA"/>
</dbReference>
<protein>
    <submittedName>
        <fullName evidence="2">Uncharacterized protein</fullName>
    </submittedName>
</protein>
<gene>
    <name evidence="2" type="ORF">BLNAU_8169</name>
</gene>
<evidence type="ECO:0000313" key="2">
    <source>
        <dbReference type="EMBL" id="KAK2956892.1"/>
    </source>
</evidence>
<feature type="compositionally biased region" description="Polar residues" evidence="1">
    <location>
        <begin position="438"/>
        <end position="463"/>
    </location>
</feature>
<sequence length="911" mass="103244">MTQNRRTKPVIFNRSTISRAIEVDDDVPPTGTRSHQKRHVYVPTFKIDQGPTIHRQRQRDREQLERDFKALSSLDLFPSRSQSPPVISRSFDFTGVQQSERPPSDIDAVLDTLTLQELEVLDSMDLAEQISQVNPNEFLNDNILASLLRKSNAIAETPVLDSPPAPAFSEDEPTFVKHPEKMTLTFRTSAPSFSRLRSTQKSEDLGSSLFMHANKLSSDAYGPPTTSKQPFLDVCELKNVPEELQRSADLIAMKSKPISSQHMSKTTSSSQMTEEKLDRLLSTAQSHIDTSKGGKLSTTRKPLERSRSSPNDRSLDLVRRRDRRDILKGYFTLPFGVSFDGDDESGAPSRKGTMNASVFGGGLGAFAEKVMHEQERIVASPKDNGRSSKSQLTQAILTVSELDQQPQPKSLARKNSQQQQPTHRSQNSSLPLLEQAKTLPSSNSISRNSPTISRKHTPTMSRKQTPKNSRTSTPRSRSRTSSQPPPEPQQKKVVIDPMKWRAIKQKMMMLAAVIRLMTIQTNNQASRKKNKDVVEENVINTMKKTVNTHRLDRNLANVIEEETATVKKELARKEADMQKSQARSALRSSSAFAFSTQSGQARKPKTKKTNSETFLKSDLTQTEEKGIRLREIRRRYGDTALLVEKQKYEKEVKRKAEMDAKKHHEYIDKWKPQRDTAVFDLLSKKGVNLEHDEQLLSSAFDVQGTNLVEKLTIENEEDLVTIAFPPGENANRRQTQSQPPRSQSAQSAQFEEEDEETTRSESYLSQSESMYSETQPRVLVERRGKIKPQPVLGNSLLRFPLRQSIKAIEEEDTDAVIEPDSIQQGTMNRSGITQESQDKARERLKQAHRKQAVFKEIKFALSIQPLLCFLHAQNKPFPSYLIRSVPEHPFLRRVWRTYDCTPPYPPPAEIT</sequence>
<keyword evidence="3" id="KW-1185">Reference proteome</keyword>
<evidence type="ECO:0000256" key="1">
    <source>
        <dbReference type="SAM" id="MobiDB-lite"/>
    </source>
</evidence>
<feature type="region of interest" description="Disordered" evidence="1">
    <location>
        <begin position="727"/>
        <end position="776"/>
    </location>
</feature>
<organism evidence="2 3">
    <name type="scientific">Blattamonas nauphoetae</name>
    <dbReference type="NCBI Taxonomy" id="2049346"/>
    <lineage>
        <taxon>Eukaryota</taxon>
        <taxon>Metamonada</taxon>
        <taxon>Preaxostyla</taxon>
        <taxon>Oxymonadida</taxon>
        <taxon>Blattamonas</taxon>
    </lineage>
</organism>
<feature type="compositionally biased region" description="Low complexity" evidence="1">
    <location>
        <begin position="580"/>
        <end position="595"/>
    </location>
</feature>
<feature type="compositionally biased region" description="Low complexity" evidence="1">
    <location>
        <begin position="732"/>
        <end position="749"/>
    </location>
</feature>
<feature type="compositionally biased region" description="Low complexity" evidence="1">
    <location>
        <begin position="259"/>
        <end position="272"/>
    </location>
</feature>
<feature type="region of interest" description="Disordered" evidence="1">
    <location>
        <begin position="401"/>
        <end position="492"/>
    </location>
</feature>
<dbReference type="Proteomes" id="UP001281761">
    <property type="component" value="Unassembled WGS sequence"/>
</dbReference>
<feature type="region of interest" description="Disordered" evidence="1">
    <location>
        <begin position="578"/>
        <end position="611"/>
    </location>
</feature>
<accession>A0ABQ9XZJ7</accession>
<feature type="compositionally biased region" description="Low complexity" evidence="1">
    <location>
        <begin position="466"/>
        <end position="482"/>
    </location>
</feature>
<name>A0ABQ9XZJ7_9EUKA</name>
<reference evidence="2 3" key="1">
    <citation type="journal article" date="2022" name="bioRxiv">
        <title>Genomics of Preaxostyla Flagellates Illuminates Evolutionary Transitions and the Path Towards Mitochondrial Loss.</title>
        <authorList>
            <person name="Novak L.V.F."/>
            <person name="Treitli S.C."/>
            <person name="Pyrih J."/>
            <person name="Halakuc P."/>
            <person name="Pipaliya S.V."/>
            <person name="Vacek V."/>
            <person name="Brzon O."/>
            <person name="Soukal P."/>
            <person name="Eme L."/>
            <person name="Dacks J.B."/>
            <person name="Karnkowska A."/>
            <person name="Elias M."/>
            <person name="Hampl V."/>
        </authorList>
    </citation>
    <scope>NUCLEOTIDE SEQUENCE [LARGE SCALE GENOMIC DNA]</scope>
    <source>
        <strain evidence="2">NAU3</strain>
        <tissue evidence="2">Gut</tissue>
    </source>
</reference>
<feature type="region of interest" description="Disordered" evidence="1">
    <location>
        <begin position="254"/>
        <end position="316"/>
    </location>
</feature>
<comment type="caution">
    <text evidence="2">The sequence shown here is derived from an EMBL/GenBank/DDBJ whole genome shotgun (WGS) entry which is preliminary data.</text>
</comment>